<feature type="transmembrane region" description="Helical" evidence="5">
    <location>
        <begin position="312"/>
        <end position="332"/>
    </location>
</feature>
<feature type="transmembrane region" description="Helical" evidence="5">
    <location>
        <begin position="6"/>
        <end position="28"/>
    </location>
</feature>
<dbReference type="AlphaFoldDB" id="A0AAE3G105"/>
<keyword evidence="7" id="KW-1185">Reference proteome</keyword>
<sequence>MELFGLSIAILALFIGFGFVVGLLYGFFGMGGSFLVTPALLVLGYPARVAIGSGMAFVFGTAIIAVIKHHGIGQVDYKLGALMFVGLTAGIEGGRIIVFYLEELGTAELIVGITYVVLLAAIGILFTKNALEDDNEETEADEELSHADVDPNDIPDIAKKIQRYNIPPMVTLTGGIRVSLWVITAVSLVVGIVSGFLGIGGGFIRLPAIYYLIGVPLPVAVGTNLFGGFISGGVGAFTYGQAGAVDLTIVLPLLFGSALGAQIGSASTVVVDEDKTRIYFGLMLLIASVAVGIGEAGSILEIPLLDTTSAVLIIGSAVVVALIVIGSGVRAVKEQGRESPILNN</sequence>
<feature type="transmembrane region" description="Helical" evidence="5">
    <location>
        <begin position="249"/>
        <end position="271"/>
    </location>
</feature>
<accession>A0AAE3G105</accession>
<evidence type="ECO:0000256" key="3">
    <source>
        <dbReference type="ARBA" id="ARBA00022989"/>
    </source>
</evidence>
<gene>
    <name evidence="6" type="ORF">AArcSt2_13890</name>
</gene>
<feature type="transmembrane region" description="Helical" evidence="5">
    <location>
        <begin position="40"/>
        <end position="67"/>
    </location>
</feature>
<evidence type="ECO:0000256" key="1">
    <source>
        <dbReference type="ARBA" id="ARBA00004141"/>
    </source>
</evidence>
<comment type="subcellular location">
    <subcellularLocation>
        <location evidence="5">Cell membrane</location>
        <topology evidence="5">Multi-pass membrane protein</topology>
    </subcellularLocation>
    <subcellularLocation>
        <location evidence="1">Membrane</location>
        <topology evidence="1">Multi-pass membrane protein</topology>
    </subcellularLocation>
</comment>
<reference evidence="6" key="1">
    <citation type="journal article" date="2022" name="Syst. Appl. Microbiol.">
        <title>Natronocalculus amylovorans gen. nov., sp. nov., and Natranaeroarchaeum aerophilus sp. nov., dominant culturable amylolytic natronoarchaea from hypersaline soda lakes in southwestern Siberia.</title>
        <authorList>
            <person name="Sorokin D.Y."/>
            <person name="Elcheninov A.G."/>
            <person name="Khizhniak T.V."/>
            <person name="Koenen M."/>
            <person name="Bale N.J."/>
            <person name="Damste J.S.S."/>
            <person name="Kublanov I.V."/>
        </authorList>
    </citation>
    <scope>NUCLEOTIDE SEQUENCE</scope>
    <source>
        <strain evidence="6">AArc-St2</strain>
    </source>
</reference>
<dbReference type="Proteomes" id="UP001203207">
    <property type="component" value="Unassembled WGS sequence"/>
</dbReference>
<keyword evidence="4 5" id="KW-0472">Membrane</keyword>
<evidence type="ECO:0000256" key="5">
    <source>
        <dbReference type="RuleBase" id="RU363041"/>
    </source>
</evidence>
<dbReference type="InterPro" id="IPR002781">
    <property type="entry name" value="TM_pro_TauE-like"/>
</dbReference>
<evidence type="ECO:0000313" key="6">
    <source>
        <dbReference type="EMBL" id="MCL9818029.1"/>
    </source>
</evidence>
<organism evidence="6 7">
    <name type="scientific">Natronocalculus amylovorans</name>
    <dbReference type="NCBI Taxonomy" id="2917812"/>
    <lineage>
        <taxon>Archaea</taxon>
        <taxon>Methanobacteriati</taxon>
        <taxon>Methanobacteriota</taxon>
        <taxon>Stenosarchaea group</taxon>
        <taxon>Halobacteria</taxon>
        <taxon>Halobacteriales</taxon>
        <taxon>Haloferacaceae</taxon>
        <taxon>Natronocalculus</taxon>
    </lineage>
</organism>
<reference evidence="6" key="2">
    <citation type="submission" date="2022-02" db="EMBL/GenBank/DDBJ databases">
        <authorList>
            <person name="Elcheninov A.G."/>
            <person name="Sorokin D.Y."/>
            <person name="Kublanov I.V."/>
        </authorList>
    </citation>
    <scope>NUCLEOTIDE SEQUENCE</scope>
    <source>
        <strain evidence="6">AArc-St2</strain>
    </source>
</reference>
<dbReference type="PANTHER" id="PTHR43483:SF3">
    <property type="entry name" value="MEMBRANE TRANSPORTER PROTEIN HI_0806-RELATED"/>
    <property type="match status" value="1"/>
</dbReference>
<keyword evidence="5" id="KW-1003">Cell membrane</keyword>
<dbReference type="PANTHER" id="PTHR43483">
    <property type="entry name" value="MEMBRANE TRANSPORTER PROTEIN HI_0806-RELATED"/>
    <property type="match status" value="1"/>
</dbReference>
<comment type="caution">
    <text evidence="6">The sequence shown here is derived from an EMBL/GenBank/DDBJ whole genome shotgun (WGS) entry which is preliminary data.</text>
</comment>
<protein>
    <recommendedName>
        <fullName evidence="5">Probable membrane transporter protein</fullName>
    </recommendedName>
</protein>
<feature type="transmembrane region" description="Helical" evidence="5">
    <location>
        <begin position="209"/>
        <end position="237"/>
    </location>
</feature>
<feature type="transmembrane region" description="Helical" evidence="5">
    <location>
        <begin position="108"/>
        <end position="126"/>
    </location>
</feature>
<dbReference type="EMBL" id="JAKRVX010000007">
    <property type="protein sequence ID" value="MCL9818029.1"/>
    <property type="molecule type" value="Genomic_DNA"/>
</dbReference>
<dbReference type="RefSeq" id="WP_250585456.1">
    <property type="nucleotide sequence ID" value="NZ_JAKRVX010000007.1"/>
</dbReference>
<dbReference type="GO" id="GO:0005886">
    <property type="term" value="C:plasma membrane"/>
    <property type="evidence" value="ECO:0007669"/>
    <property type="project" value="UniProtKB-SubCell"/>
</dbReference>
<keyword evidence="3 5" id="KW-1133">Transmembrane helix</keyword>
<evidence type="ECO:0000256" key="4">
    <source>
        <dbReference type="ARBA" id="ARBA00023136"/>
    </source>
</evidence>
<feature type="transmembrane region" description="Helical" evidence="5">
    <location>
        <begin position="178"/>
        <end position="197"/>
    </location>
</feature>
<name>A0AAE3G105_9EURY</name>
<feature type="transmembrane region" description="Helical" evidence="5">
    <location>
        <begin position="278"/>
        <end position="300"/>
    </location>
</feature>
<comment type="similarity">
    <text evidence="5">Belongs to the 4-toluene sulfonate uptake permease (TSUP) (TC 2.A.102) family.</text>
</comment>
<keyword evidence="2 5" id="KW-0812">Transmembrane</keyword>
<feature type="transmembrane region" description="Helical" evidence="5">
    <location>
        <begin position="79"/>
        <end position="101"/>
    </location>
</feature>
<dbReference type="Pfam" id="PF01925">
    <property type="entry name" value="TauE"/>
    <property type="match status" value="1"/>
</dbReference>
<evidence type="ECO:0000313" key="7">
    <source>
        <dbReference type="Proteomes" id="UP001203207"/>
    </source>
</evidence>
<evidence type="ECO:0000256" key="2">
    <source>
        <dbReference type="ARBA" id="ARBA00022692"/>
    </source>
</evidence>
<proteinExistence type="inferred from homology"/>